<reference evidence="4 6" key="2">
    <citation type="submission" date="2018-04" db="EMBL/GenBank/DDBJ databases">
        <title>Whole genome sequence comparison of clinical and drinking water Legionella pneumophila isolates.</title>
        <authorList>
            <person name="Garner E."/>
        </authorList>
    </citation>
    <scope>NUCLEOTIDE SEQUENCE [LARGE SCALE GENOMIC DNA]</scope>
    <source>
        <strain evidence="4 6">WH02</strain>
    </source>
</reference>
<evidence type="ECO:0000313" key="6">
    <source>
        <dbReference type="Proteomes" id="UP000306421"/>
    </source>
</evidence>
<evidence type="ECO:0000313" key="5">
    <source>
        <dbReference type="Proteomes" id="UP000251035"/>
    </source>
</evidence>
<dbReference type="AlphaFoldDB" id="A0AB38N7A5"/>
<dbReference type="InterPro" id="IPR050272">
    <property type="entry name" value="Isochorismatase-like_hydrls"/>
</dbReference>
<dbReference type="PANTHER" id="PTHR43540:SF1">
    <property type="entry name" value="ISOCHORISMATASE HYDROLASE"/>
    <property type="match status" value="1"/>
</dbReference>
<evidence type="ECO:0000313" key="3">
    <source>
        <dbReference type="EMBL" id="PUT49267.1"/>
    </source>
</evidence>
<dbReference type="Pfam" id="PF00857">
    <property type="entry name" value="Isochorismatase"/>
    <property type="match status" value="1"/>
</dbReference>
<comment type="caution">
    <text evidence="4">The sequence shown here is derived from an EMBL/GenBank/DDBJ whole genome shotgun (WGS) entry which is preliminary data.</text>
</comment>
<sequence length="189" mass="21124">MRTAFIGLDYIIDIMHPEGKIARCAEQAAERDIITKTNDALEIITQKGWLKILVKVGFSENYVEQSKHSPMFGKVNELGALRLDSKGTDFHPSLNTSDCLIVVKPRVSAFHGTNLDVVLRANKIERLLISGVSTAWAVQSTVRAAHDYDYQVCIIEDLCAAADRHEHQTSIDLMSRIAKVITVEDLKNF</sequence>
<dbReference type="InterPro" id="IPR000868">
    <property type="entry name" value="Isochorismatase-like_dom"/>
</dbReference>
<dbReference type="Proteomes" id="UP000251035">
    <property type="component" value="Unassembled WGS sequence"/>
</dbReference>
<protein>
    <submittedName>
        <fullName evidence="4">Cysteine hydrolase</fullName>
    </submittedName>
</protein>
<evidence type="ECO:0000259" key="2">
    <source>
        <dbReference type="Pfam" id="PF00857"/>
    </source>
</evidence>
<dbReference type="Gene3D" id="3.40.50.850">
    <property type="entry name" value="Isochorismatase-like"/>
    <property type="match status" value="1"/>
</dbReference>
<keyword evidence="5" id="KW-1185">Reference proteome</keyword>
<dbReference type="SUPFAM" id="SSF52499">
    <property type="entry name" value="Isochorismatase-like hydrolases"/>
    <property type="match status" value="1"/>
</dbReference>
<evidence type="ECO:0000256" key="1">
    <source>
        <dbReference type="ARBA" id="ARBA00022801"/>
    </source>
</evidence>
<dbReference type="EMBL" id="QCXM01000001">
    <property type="protein sequence ID" value="PUT49267.1"/>
    <property type="molecule type" value="Genomic_DNA"/>
</dbReference>
<feature type="domain" description="Isochorismatase-like" evidence="2">
    <location>
        <begin position="24"/>
        <end position="185"/>
    </location>
</feature>
<dbReference type="InterPro" id="IPR036380">
    <property type="entry name" value="Isochorismatase-like_sf"/>
</dbReference>
<dbReference type="GO" id="GO:0016787">
    <property type="term" value="F:hydrolase activity"/>
    <property type="evidence" value="ECO:0007669"/>
    <property type="project" value="UniProtKB-KW"/>
</dbReference>
<accession>A0AB38N7A5</accession>
<gene>
    <name evidence="3" type="ORF">DB745_00765</name>
    <name evidence="4" type="ORF">DIZ81_00760</name>
</gene>
<organism evidence="4 6">
    <name type="scientific">Legionella taurinensis</name>
    <dbReference type="NCBI Taxonomy" id="70611"/>
    <lineage>
        <taxon>Bacteria</taxon>
        <taxon>Pseudomonadati</taxon>
        <taxon>Pseudomonadota</taxon>
        <taxon>Gammaproteobacteria</taxon>
        <taxon>Legionellales</taxon>
        <taxon>Legionellaceae</taxon>
        <taxon>Legionella</taxon>
    </lineage>
</organism>
<dbReference type="RefSeq" id="WP_108290357.1">
    <property type="nucleotide sequence ID" value="NZ_JAWVLH010000002.1"/>
</dbReference>
<reference evidence="3 5" key="1">
    <citation type="submission" date="2018-04" db="EMBL/GenBank/DDBJ databases">
        <title>Whole genome sequence comparison of clinical and drinking water Legionella pneumophila isolates associated with the Flint Water Crisis.</title>
        <authorList>
            <person name="Garner E."/>
            <person name="Brown C."/>
            <person name="Schwake O."/>
            <person name="Coil D."/>
            <person name="Jospin G."/>
            <person name="Eisen J."/>
            <person name="Edwards M."/>
            <person name="Pruden A."/>
        </authorList>
    </citation>
    <scope>NUCLEOTIDE SEQUENCE [LARGE SCALE GENOMIC DNA]</scope>
    <source>
        <strain evidence="3 5">Genessee03</strain>
    </source>
</reference>
<keyword evidence="1 4" id="KW-0378">Hydrolase</keyword>
<dbReference type="CDD" id="cd00431">
    <property type="entry name" value="cysteine_hydrolases"/>
    <property type="match status" value="1"/>
</dbReference>
<dbReference type="PANTHER" id="PTHR43540">
    <property type="entry name" value="PEROXYUREIDOACRYLATE/UREIDOACRYLATE AMIDOHYDROLASE-RELATED"/>
    <property type="match status" value="1"/>
</dbReference>
<proteinExistence type="predicted"/>
<name>A0AB38N7A5_9GAMM</name>
<evidence type="ECO:0000313" key="4">
    <source>
        <dbReference type="EMBL" id="TID46633.1"/>
    </source>
</evidence>
<dbReference type="EMBL" id="QFGG01000001">
    <property type="protein sequence ID" value="TID46633.1"/>
    <property type="molecule type" value="Genomic_DNA"/>
</dbReference>
<dbReference type="Proteomes" id="UP000306421">
    <property type="component" value="Unassembled WGS sequence"/>
</dbReference>